<accession>A0A9Q8UU89</accession>
<reference evidence="1" key="2">
    <citation type="journal article" date="2022" name="Microb. Genom.">
        <title>A chromosome-scale genome assembly of the tomato pathogen Cladosporium fulvum reveals a compartmentalized genome architecture and the presence of a dispensable chromosome.</title>
        <authorList>
            <person name="Zaccaron A.Z."/>
            <person name="Chen L.H."/>
            <person name="Samaras A."/>
            <person name="Stergiopoulos I."/>
        </authorList>
    </citation>
    <scope>NUCLEOTIDE SEQUENCE</scope>
    <source>
        <strain evidence="1">Race5_Kim</strain>
    </source>
</reference>
<evidence type="ECO:0000313" key="1">
    <source>
        <dbReference type="EMBL" id="UJO22676.1"/>
    </source>
</evidence>
<keyword evidence="2" id="KW-1185">Reference proteome</keyword>
<proteinExistence type="predicted"/>
<protein>
    <recommendedName>
        <fullName evidence="3">DUF4336 domain-containing protein</fullName>
    </recommendedName>
</protein>
<dbReference type="RefSeq" id="XP_047767042.1">
    <property type="nucleotide sequence ID" value="XM_047911434.1"/>
</dbReference>
<dbReference type="InterPro" id="IPR025638">
    <property type="entry name" value="DUF4336"/>
</dbReference>
<dbReference type="KEGG" id="ffu:CLAFUR5_12286"/>
<dbReference type="OrthoDB" id="421671at2759"/>
<name>A0A9Q8UU89_PASFU</name>
<dbReference type="PANTHER" id="PTHR33835:SF1">
    <property type="entry name" value="METALLO-BETA-LACTAMASE DOMAIN-CONTAINING PROTEIN"/>
    <property type="match status" value="1"/>
</dbReference>
<reference evidence="1" key="1">
    <citation type="submission" date="2021-12" db="EMBL/GenBank/DDBJ databases">
        <authorList>
            <person name="Zaccaron A."/>
            <person name="Stergiopoulos I."/>
        </authorList>
    </citation>
    <scope>NUCLEOTIDE SEQUENCE</scope>
    <source>
        <strain evidence="1">Race5_Kim</strain>
    </source>
</reference>
<dbReference type="PANTHER" id="PTHR33835">
    <property type="entry name" value="YALI0C07656P"/>
    <property type="match status" value="1"/>
</dbReference>
<dbReference type="SUPFAM" id="SSF56281">
    <property type="entry name" value="Metallo-hydrolase/oxidoreductase"/>
    <property type="match status" value="1"/>
</dbReference>
<dbReference type="AlphaFoldDB" id="A0A9Q8UU89"/>
<dbReference type="EMBL" id="CP090172">
    <property type="protein sequence ID" value="UJO22676.1"/>
    <property type="molecule type" value="Genomic_DNA"/>
</dbReference>
<dbReference type="GeneID" id="71992164"/>
<dbReference type="InterPro" id="IPR036866">
    <property type="entry name" value="RibonucZ/Hydroxyglut_hydro"/>
</dbReference>
<dbReference type="Proteomes" id="UP000756132">
    <property type="component" value="Chromosome 10"/>
</dbReference>
<gene>
    <name evidence="1" type="ORF">CLAFUR5_12286</name>
</gene>
<evidence type="ECO:0008006" key="3">
    <source>
        <dbReference type="Google" id="ProtNLM"/>
    </source>
</evidence>
<evidence type="ECO:0000313" key="2">
    <source>
        <dbReference type="Proteomes" id="UP000756132"/>
    </source>
</evidence>
<dbReference type="OMA" id="IIPDREH"/>
<organism evidence="1 2">
    <name type="scientific">Passalora fulva</name>
    <name type="common">Tomato leaf mold</name>
    <name type="synonym">Cladosporium fulvum</name>
    <dbReference type="NCBI Taxonomy" id="5499"/>
    <lineage>
        <taxon>Eukaryota</taxon>
        <taxon>Fungi</taxon>
        <taxon>Dikarya</taxon>
        <taxon>Ascomycota</taxon>
        <taxon>Pezizomycotina</taxon>
        <taxon>Dothideomycetes</taxon>
        <taxon>Dothideomycetidae</taxon>
        <taxon>Mycosphaerellales</taxon>
        <taxon>Mycosphaerellaceae</taxon>
        <taxon>Fulvia</taxon>
    </lineage>
</organism>
<sequence length="278" mass="32113">MSELGVIIRDLDSYITTFTTPFYRFAPFGYRQFCAVGNRATCIRLSNGKVLLLNPIQLSTQIEDKLTSLGGVDYIASDLGHHLYITPYLTRWPTAKTIGVPGLASKRKDISWDFIYSPSPQTLTPEAAFNFSEDMETVLFTGFITHATAWHHKPTKTLIQSDLLMNLLATEQYHPTSSQAGLFSRLFAERAHPWSIWFRRLIYYIASVDYKSMRRDAKRVAEWEIARVVPCHGDVFEERCEEAWKSVYQWFLEGPAESGMLWTVKEPFMRAMRWVFLL</sequence>